<proteinExistence type="predicted"/>
<evidence type="ECO:0000313" key="1">
    <source>
        <dbReference type="EMBL" id="KAJ4369225.1"/>
    </source>
</evidence>
<dbReference type="Proteomes" id="UP001140560">
    <property type="component" value="Unassembled WGS sequence"/>
</dbReference>
<evidence type="ECO:0000313" key="2">
    <source>
        <dbReference type="Proteomes" id="UP001140560"/>
    </source>
</evidence>
<dbReference type="OrthoDB" id="3695301at2759"/>
<accession>A0A9W9CLV5</accession>
<gene>
    <name evidence="1" type="ORF">N0V83_006310</name>
</gene>
<sequence>MAHPYEAGGPVAKDFADIVPQKQMKTMSDLDKEEEARIAKAHRQKAKNLGHVLCAWVVKLQAKKRSGV</sequence>
<protein>
    <submittedName>
        <fullName evidence="1">Uncharacterized protein</fullName>
    </submittedName>
</protein>
<dbReference type="EMBL" id="JAPEUY010000010">
    <property type="protein sequence ID" value="KAJ4369225.1"/>
    <property type="molecule type" value="Genomic_DNA"/>
</dbReference>
<comment type="caution">
    <text evidence="1">The sequence shown here is derived from an EMBL/GenBank/DDBJ whole genome shotgun (WGS) entry which is preliminary data.</text>
</comment>
<dbReference type="AlphaFoldDB" id="A0A9W9CLV5"/>
<name>A0A9W9CLV5_9PLEO</name>
<keyword evidence="2" id="KW-1185">Reference proteome</keyword>
<reference evidence="1" key="1">
    <citation type="submission" date="2022-10" db="EMBL/GenBank/DDBJ databases">
        <title>Tapping the CABI collections for fungal endophytes: first genome assemblies for Collariella, Neodidymelliopsis, Ascochyta clinopodiicola, Didymella pomorum, Didymosphaeria variabile, Neocosmospora piperis and Neocucurbitaria cava.</title>
        <authorList>
            <person name="Hill R."/>
        </authorList>
    </citation>
    <scope>NUCLEOTIDE SEQUENCE</scope>
    <source>
        <strain evidence="1">IMI 356814</strain>
    </source>
</reference>
<organism evidence="1 2">
    <name type="scientific">Neocucurbitaria cava</name>
    <dbReference type="NCBI Taxonomy" id="798079"/>
    <lineage>
        <taxon>Eukaryota</taxon>
        <taxon>Fungi</taxon>
        <taxon>Dikarya</taxon>
        <taxon>Ascomycota</taxon>
        <taxon>Pezizomycotina</taxon>
        <taxon>Dothideomycetes</taxon>
        <taxon>Pleosporomycetidae</taxon>
        <taxon>Pleosporales</taxon>
        <taxon>Pleosporineae</taxon>
        <taxon>Cucurbitariaceae</taxon>
        <taxon>Neocucurbitaria</taxon>
    </lineage>
</organism>